<organism evidence="1 2">
    <name type="scientific">Opisthorchis viverrini</name>
    <name type="common">Southeast Asian liver fluke</name>
    <dbReference type="NCBI Taxonomy" id="6198"/>
    <lineage>
        <taxon>Eukaryota</taxon>
        <taxon>Metazoa</taxon>
        <taxon>Spiralia</taxon>
        <taxon>Lophotrochozoa</taxon>
        <taxon>Platyhelminthes</taxon>
        <taxon>Trematoda</taxon>
        <taxon>Digenea</taxon>
        <taxon>Opisthorchiida</taxon>
        <taxon>Opisthorchiata</taxon>
        <taxon>Opisthorchiidae</taxon>
        <taxon>Opisthorchis</taxon>
    </lineage>
</organism>
<evidence type="ECO:0000313" key="2">
    <source>
        <dbReference type="Proteomes" id="UP000054324"/>
    </source>
</evidence>
<reference evidence="1 2" key="1">
    <citation type="submission" date="2013-11" db="EMBL/GenBank/DDBJ databases">
        <title>Opisthorchis viverrini - life in the bile duct.</title>
        <authorList>
            <person name="Young N.D."/>
            <person name="Nagarajan N."/>
            <person name="Lin S.J."/>
            <person name="Korhonen P.K."/>
            <person name="Jex A.R."/>
            <person name="Hall R.S."/>
            <person name="Safavi-Hemami H."/>
            <person name="Kaewkong W."/>
            <person name="Bertrand D."/>
            <person name="Gao S."/>
            <person name="Seet Q."/>
            <person name="Wongkham S."/>
            <person name="Teh B.T."/>
            <person name="Wongkham C."/>
            <person name="Intapan P.M."/>
            <person name="Maleewong W."/>
            <person name="Yang X."/>
            <person name="Hu M."/>
            <person name="Wang Z."/>
            <person name="Hofmann A."/>
            <person name="Sternberg P.W."/>
            <person name="Tan P."/>
            <person name="Wang J."/>
            <person name="Gasser R.B."/>
        </authorList>
    </citation>
    <scope>NUCLEOTIDE SEQUENCE [LARGE SCALE GENOMIC DNA]</scope>
</reference>
<dbReference type="AlphaFoldDB" id="A0A074ZE08"/>
<evidence type="ECO:0000313" key="1">
    <source>
        <dbReference type="EMBL" id="KER25408.1"/>
    </source>
</evidence>
<feature type="non-terminal residue" evidence="1">
    <location>
        <position position="1"/>
    </location>
</feature>
<name>A0A074ZE08_OPIVI</name>
<sequence>ETWWTKRTGIGCCPRTLRTPVRPIRAAGAKQLDVTYHIYEAHGSPFCLFERWMHHLKLQFSREPAVSTSSTV</sequence>
<accession>A0A074ZE08</accession>
<dbReference type="RefSeq" id="XP_009170855.1">
    <property type="nucleotide sequence ID" value="XM_009172591.1"/>
</dbReference>
<gene>
    <name evidence="1" type="ORF">T265_07147</name>
</gene>
<dbReference type="CTD" id="20321326"/>
<protein>
    <submittedName>
        <fullName evidence="1">Uncharacterized protein</fullName>
    </submittedName>
</protein>
<dbReference type="Proteomes" id="UP000054324">
    <property type="component" value="Unassembled WGS sequence"/>
</dbReference>
<dbReference type="KEGG" id="ovi:T265_07147"/>
<keyword evidence="2" id="KW-1185">Reference proteome</keyword>
<feature type="non-terminal residue" evidence="1">
    <location>
        <position position="72"/>
    </location>
</feature>
<dbReference type="GeneID" id="20321326"/>
<dbReference type="EMBL" id="KL596778">
    <property type="protein sequence ID" value="KER25408.1"/>
    <property type="molecule type" value="Genomic_DNA"/>
</dbReference>
<proteinExistence type="predicted"/>